<evidence type="ECO:0000313" key="1">
    <source>
        <dbReference type="EMBL" id="CAH2296049.1"/>
    </source>
</evidence>
<accession>A0AAD1SF61</accession>
<feature type="non-terminal residue" evidence="1">
    <location>
        <position position="1"/>
    </location>
</feature>
<dbReference type="EMBL" id="OW240916">
    <property type="protein sequence ID" value="CAH2296049.1"/>
    <property type="molecule type" value="Genomic_DNA"/>
</dbReference>
<proteinExistence type="predicted"/>
<evidence type="ECO:0000313" key="2">
    <source>
        <dbReference type="Proteomes" id="UP001295444"/>
    </source>
</evidence>
<name>A0AAD1SF61_PELCU</name>
<dbReference type="Proteomes" id="UP001295444">
    <property type="component" value="Chromosome 05"/>
</dbReference>
<protein>
    <submittedName>
        <fullName evidence="1">Uncharacterized protein</fullName>
    </submittedName>
</protein>
<keyword evidence="2" id="KW-1185">Reference proteome</keyword>
<dbReference type="AlphaFoldDB" id="A0AAD1SF61"/>
<reference evidence="1" key="1">
    <citation type="submission" date="2022-03" db="EMBL/GenBank/DDBJ databases">
        <authorList>
            <person name="Alioto T."/>
            <person name="Alioto T."/>
            <person name="Gomez Garrido J."/>
        </authorList>
    </citation>
    <scope>NUCLEOTIDE SEQUENCE</scope>
</reference>
<sequence length="63" mass="7652">TPLDFEAWLNTFFEDFWRRLESRARGQQTSNAMCGLQTQPYRRLLAHLKRKSMAPRPRRTRTR</sequence>
<feature type="non-terminal residue" evidence="1">
    <location>
        <position position="63"/>
    </location>
</feature>
<organism evidence="1 2">
    <name type="scientific">Pelobates cultripes</name>
    <name type="common">Western spadefoot toad</name>
    <dbReference type="NCBI Taxonomy" id="61616"/>
    <lineage>
        <taxon>Eukaryota</taxon>
        <taxon>Metazoa</taxon>
        <taxon>Chordata</taxon>
        <taxon>Craniata</taxon>
        <taxon>Vertebrata</taxon>
        <taxon>Euteleostomi</taxon>
        <taxon>Amphibia</taxon>
        <taxon>Batrachia</taxon>
        <taxon>Anura</taxon>
        <taxon>Pelobatoidea</taxon>
        <taxon>Pelobatidae</taxon>
        <taxon>Pelobates</taxon>
    </lineage>
</organism>
<gene>
    <name evidence="1" type="ORF">PECUL_23A046664</name>
</gene>